<organism evidence="2 3">
    <name type="scientific">Prorocentrum cordatum</name>
    <dbReference type="NCBI Taxonomy" id="2364126"/>
    <lineage>
        <taxon>Eukaryota</taxon>
        <taxon>Sar</taxon>
        <taxon>Alveolata</taxon>
        <taxon>Dinophyceae</taxon>
        <taxon>Prorocentrales</taxon>
        <taxon>Prorocentraceae</taxon>
        <taxon>Prorocentrum</taxon>
    </lineage>
</organism>
<feature type="compositionally biased region" description="Basic and acidic residues" evidence="1">
    <location>
        <begin position="260"/>
        <end position="271"/>
    </location>
</feature>
<dbReference type="Proteomes" id="UP001189429">
    <property type="component" value="Unassembled WGS sequence"/>
</dbReference>
<feature type="region of interest" description="Disordered" evidence="1">
    <location>
        <begin position="1"/>
        <end position="403"/>
    </location>
</feature>
<protein>
    <submittedName>
        <fullName evidence="2">Uncharacterized protein</fullName>
    </submittedName>
</protein>
<sequence>RRLGPTRRGHEEHERPPRRRATPPRTNEGDRAPAAAAVRGRGRGQPPAAAARPPGGAAVGGGARDAAAGAPLREEQRHGRARPLLPQLGRHRQRAGSPRVALPRHVAAHRAGHRRRRGGALHHGGRHQGLRLRPRSPAREQELPLVRRARARAHLSGVRSPLREDAVRRDGPELARQGGPAEQRVRDRRQRQPGVPAQGRAGGLLPARQPRRRRPQPQLGRGVAAGRRAGRKGHEPWAQGLQRARDQGLQAAHAGVQADHIPDGPQRHQGDVHALGVRHGAPGQPQPAPDDADPEGPGQGPLRMPLRCRGRLGTPALAPASTGSTTSCRRRTLSRSRSTRAPTTLACSASAGRRRWPRGARSSTAQPLGSRALPGFLHDPPLELRAGEPEPPAPRQRDAPRTH</sequence>
<proteinExistence type="predicted"/>
<dbReference type="EMBL" id="CAUYUJ010017182">
    <property type="protein sequence ID" value="CAK0872610.1"/>
    <property type="molecule type" value="Genomic_DNA"/>
</dbReference>
<feature type="compositionally biased region" description="Basic residues" evidence="1">
    <location>
        <begin position="328"/>
        <end position="338"/>
    </location>
</feature>
<evidence type="ECO:0000256" key="1">
    <source>
        <dbReference type="SAM" id="MobiDB-lite"/>
    </source>
</evidence>
<evidence type="ECO:0000313" key="3">
    <source>
        <dbReference type="Proteomes" id="UP001189429"/>
    </source>
</evidence>
<keyword evidence="3" id="KW-1185">Reference proteome</keyword>
<comment type="caution">
    <text evidence="2">The sequence shown here is derived from an EMBL/GenBank/DDBJ whole genome shotgun (WGS) entry which is preliminary data.</text>
</comment>
<feature type="compositionally biased region" description="Low complexity" evidence="1">
    <location>
        <begin position="32"/>
        <end position="56"/>
    </location>
</feature>
<gene>
    <name evidence="2" type="ORF">PCOR1329_LOCUS58028</name>
</gene>
<feature type="non-terminal residue" evidence="2">
    <location>
        <position position="1"/>
    </location>
</feature>
<accession>A0ABN9VKL2</accession>
<reference evidence="2" key="1">
    <citation type="submission" date="2023-10" db="EMBL/GenBank/DDBJ databases">
        <authorList>
            <person name="Chen Y."/>
            <person name="Shah S."/>
            <person name="Dougan E. K."/>
            <person name="Thang M."/>
            <person name="Chan C."/>
        </authorList>
    </citation>
    <scope>NUCLEOTIDE SEQUENCE [LARGE SCALE GENOMIC DNA]</scope>
</reference>
<feature type="compositionally biased region" description="Basic and acidic residues" evidence="1">
    <location>
        <begin position="161"/>
        <end position="173"/>
    </location>
</feature>
<feature type="compositionally biased region" description="Low complexity" evidence="1">
    <location>
        <begin position="216"/>
        <end position="227"/>
    </location>
</feature>
<evidence type="ECO:0000313" key="2">
    <source>
        <dbReference type="EMBL" id="CAK0872610.1"/>
    </source>
</evidence>
<name>A0ABN9VKL2_9DINO</name>
<feature type="compositionally biased region" description="Basic residues" evidence="1">
    <location>
        <begin position="106"/>
        <end position="136"/>
    </location>
</feature>